<feature type="transmembrane region" description="Helical" evidence="1">
    <location>
        <begin position="101"/>
        <end position="120"/>
    </location>
</feature>
<feature type="transmembrane region" description="Helical" evidence="1">
    <location>
        <begin position="12"/>
        <end position="33"/>
    </location>
</feature>
<feature type="transmembrane region" description="Helical" evidence="1">
    <location>
        <begin position="165"/>
        <end position="186"/>
    </location>
</feature>
<feature type="transmembrane region" description="Helical" evidence="1">
    <location>
        <begin position="234"/>
        <end position="253"/>
    </location>
</feature>
<feature type="transmembrane region" description="Helical" evidence="1">
    <location>
        <begin position="126"/>
        <end position="153"/>
    </location>
</feature>
<keyword evidence="3" id="KW-1185">Reference proteome</keyword>
<keyword evidence="1" id="KW-0812">Transmembrane</keyword>
<keyword evidence="1" id="KW-1133">Transmembrane helix</keyword>
<organism evidence="2 3">
    <name type="scientific">Rhodohalobacter mucosus</name>
    <dbReference type="NCBI Taxonomy" id="2079485"/>
    <lineage>
        <taxon>Bacteria</taxon>
        <taxon>Pseudomonadati</taxon>
        <taxon>Balneolota</taxon>
        <taxon>Balneolia</taxon>
        <taxon>Balneolales</taxon>
        <taxon>Balneolaceae</taxon>
        <taxon>Rhodohalobacter</taxon>
    </lineage>
</organism>
<gene>
    <name evidence="2" type="ORF">DDZ15_10715</name>
</gene>
<dbReference type="EMBL" id="QGGB01000007">
    <property type="protein sequence ID" value="PWN06288.1"/>
    <property type="molecule type" value="Genomic_DNA"/>
</dbReference>
<sequence>MRDSGLKEKDRIVTVLVIFIVLLAGVAASAGIFSGSGPGSFEIESVRGETVQIYGKGIYKHMSADVAPQGIAQDVVTLFIGIPLLLIVFWQTRKGSLRARFLLAGVLGYFLVTYLFYLVMGMYNALFLVYAALLGLSFHAFSLVMISLGSLDLQQLFTERTPHKAAGAFLMIDAVLIGALWLQIVVPPLLDGTIIPLQVEHYTTLIVQGLDLGLLLPLAFVAGWLFYRKKPFGYLLAPVYLGFLSLMMTALVAKIIGMGILGQNIIPVIFIIPAITLISVYLLVKTLKVIKP</sequence>
<dbReference type="OrthoDB" id="3260635at2"/>
<keyword evidence="1" id="KW-0472">Membrane</keyword>
<feature type="transmembrane region" description="Helical" evidence="1">
    <location>
        <begin position="71"/>
        <end position="89"/>
    </location>
</feature>
<proteinExistence type="predicted"/>
<feature type="transmembrane region" description="Helical" evidence="1">
    <location>
        <begin position="265"/>
        <end position="284"/>
    </location>
</feature>
<dbReference type="Proteomes" id="UP000245533">
    <property type="component" value="Unassembled WGS sequence"/>
</dbReference>
<accession>A0A316TR53</accession>
<name>A0A316TR53_9BACT</name>
<feature type="transmembrane region" description="Helical" evidence="1">
    <location>
        <begin position="206"/>
        <end position="227"/>
    </location>
</feature>
<protein>
    <submittedName>
        <fullName evidence="2">Uncharacterized protein</fullName>
    </submittedName>
</protein>
<reference evidence="2 3" key="1">
    <citation type="submission" date="2018-05" db="EMBL/GenBank/DDBJ databases">
        <title>Rhodohalobacter halophilus gen. nov., sp. nov., a moderately halophilic member of the family Balneolaceae.</title>
        <authorList>
            <person name="Liu Z.-W."/>
        </authorList>
    </citation>
    <scope>NUCLEOTIDE SEQUENCE [LARGE SCALE GENOMIC DNA]</scope>
    <source>
        <strain evidence="2 3">8A47</strain>
    </source>
</reference>
<evidence type="ECO:0000313" key="2">
    <source>
        <dbReference type="EMBL" id="PWN06288.1"/>
    </source>
</evidence>
<dbReference type="RefSeq" id="WP_109647081.1">
    <property type="nucleotide sequence ID" value="NZ_QGGB01000007.1"/>
</dbReference>
<dbReference type="AlphaFoldDB" id="A0A316TR53"/>
<evidence type="ECO:0000256" key="1">
    <source>
        <dbReference type="SAM" id="Phobius"/>
    </source>
</evidence>
<comment type="caution">
    <text evidence="2">The sequence shown here is derived from an EMBL/GenBank/DDBJ whole genome shotgun (WGS) entry which is preliminary data.</text>
</comment>
<evidence type="ECO:0000313" key="3">
    <source>
        <dbReference type="Proteomes" id="UP000245533"/>
    </source>
</evidence>